<dbReference type="AlphaFoldDB" id="I3X6R0"/>
<sequence>MESPILSASPWHEGEMALQRQLGVEARMEEVGYRVMRDHLIDQHREFYPLLPMVVLGAVDQDGDIWATLRAARPGFLHAPDAHRLTVELGRERADPAESGMNDGAAIALLGIDLGTRRRNRLNGTLNRHAKGFDISVAQSFGNCPKYVQLRHARFIRDPSQPPSVPPRVSSELDDVAGALVGQADTFFVATYADLSSGRQVDVSHRGGRAGSVHVGEDGWLTIPDFVGNRFFNTLGNIVVNPRAGLVFPDFATGVLLQMTGAAELLCGQPEGGLLEGAERYWRFQPRRIVWRADALPIRYDLAEWSPFALATGVWRA</sequence>
<dbReference type="STRING" id="1185652.USDA257_c29960"/>
<gene>
    <name evidence="1" type="ORF">USDA257_c29960</name>
</gene>
<dbReference type="GO" id="GO:0016787">
    <property type="term" value="F:hydrolase activity"/>
    <property type="evidence" value="ECO:0007669"/>
    <property type="project" value="UniProtKB-KW"/>
</dbReference>
<proteinExistence type="predicted"/>
<dbReference type="PANTHER" id="PTHR42815:SF2">
    <property type="entry name" value="FAD-BINDING, PUTATIVE (AFU_ORTHOLOGUE AFUA_6G07600)-RELATED"/>
    <property type="match status" value="1"/>
</dbReference>
<dbReference type="SUPFAM" id="SSF50475">
    <property type="entry name" value="FMN-binding split barrel"/>
    <property type="match status" value="1"/>
</dbReference>
<dbReference type="Proteomes" id="UP000006180">
    <property type="component" value="Chromosome"/>
</dbReference>
<dbReference type="HOGENOM" id="CLU_054513_0_0_5"/>
<dbReference type="PANTHER" id="PTHR42815">
    <property type="entry name" value="FAD-BINDING, PUTATIVE (AFU_ORTHOLOGUE AFUA_6G07600)-RELATED"/>
    <property type="match status" value="1"/>
</dbReference>
<keyword evidence="1" id="KW-0378">Hydrolase</keyword>
<reference evidence="1 2" key="1">
    <citation type="journal article" date="2012" name="J. Bacteriol.">
        <title>Complete genome sequence of the broad-host-range strain Sinorhizobium fredii USDA257.</title>
        <authorList>
            <person name="Schuldes J."/>
            <person name="Rodriguez Orbegoso M."/>
            <person name="Schmeisser C."/>
            <person name="Krishnan H.B."/>
            <person name="Daniel R."/>
            <person name="Streit W.R."/>
        </authorList>
    </citation>
    <scope>NUCLEOTIDE SEQUENCE [LARGE SCALE GENOMIC DNA]</scope>
    <source>
        <strain evidence="1 2">USDA 257</strain>
    </source>
</reference>
<evidence type="ECO:0000313" key="1">
    <source>
        <dbReference type="EMBL" id="AFL51566.1"/>
    </source>
</evidence>
<protein>
    <submittedName>
        <fullName evidence="1">Phosophohydrolase</fullName>
    </submittedName>
</protein>
<organism evidence="1 2">
    <name type="scientific">Sinorhizobium fredii (strain USDA 257)</name>
    <dbReference type="NCBI Taxonomy" id="1185652"/>
    <lineage>
        <taxon>Bacteria</taxon>
        <taxon>Pseudomonadati</taxon>
        <taxon>Pseudomonadota</taxon>
        <taxon>Alphaproteobacteria</taxon>
        <taxon>Hyphomicrobiales</taxon>
        <taxon>Rhizobiaceae</taxon>
        <taxon>Sinorhizobium/Ensifer group</taxon>
        <taxon>Sinorhizobium</taxon>
    </lineage>
</organism>
<evidence type="ECO:0000313" key="2">
    <source>
        <dbReference type="Proteomes" id="UP000006180"/>
    </source>
</evidence>
<dbReference type="eggNOG" id="COG3576">
    <property type="taxonomic scope" value="Bacteria"/>
</dbReference>
<dbReference type="Gene3D" id="2.30.110.10">
    <property type="entry name" value="Electron Transport, Fmn-binding Protein, Chain A"/>
    <property type="match status" value="1"/>
</dbReference>
<dbReference type="InterPro" id="IPR012349">
    <property type="entry name" value="Split_barrel_FMN-bd"/>
</dbReference>
<dbReference type="EMBL" id="CP003563">
    <property type="protein sequence ID" value="AFL51566.1"/>
    <property type="molecule type" value="Genomic_DNA"/>
</dbReference>
<dbReference type="KEGG" id="sfd:USDA257_c29960"/>
<name>I3X6R0_SINF2</name>
<dbReference type="PATRIC" id="fig|1185652.3.peg.3110"/>
<dbReference type="RefSeq" id="WP_014763728.1">
    <property type="nucleotide sequence ID" value="NC_018000.1"/>
</dbReference>
<accession>I3X6R0</accession>